<protein>
    <submittedName>
        <fullName evidence="1">Uncharacterized protein</fullName>
    </submittedName>
</protein>
<reference evidence="1" key="1">
    <citation type="submission" date="2018-04" db="EMBL/GenBank/DDBJ databases">
        <title>Whole genome sequencing of Hypsizygus marmoreus.</title>
        <authorList>
            <person name="Choi I.-G."/>
            <person name="Min B."/>
            <person name="Kim J.-G."/>
            <person name="Kim S."/>
            <person name="Oh Y.-L."/>
            <person name="Kong W.-S."/>
            <person name="Park H."/>
            <person name="Jeong J."/>
            <person name="Song E.-S."/>
        </authorList>
    </citation>
    <scope>NUCLEOTIDE SEQUENCE [LARGE SCALE GENOMIC DNA]</scope>
    <source>
        <strain evidence="1">51987-8</strain>
    </source>
</reference>
<comment type="caution">
    <text evidence="1">The sequence shown here is derived from an EMBL/GenBank/DDBJ whole genome shotgun (WGS) entry which is preliminary data.</text>
</comment>
<dbReference type="AlphaFoldDB" id="A0A369JHH2"/>
<dbReference type="InParanoid" id="A0A369JHH2"/>
<accession>A0A369JHH2</accession>
<dbReference type="EMBL" id="LUEZ02000083">
    <property type="protein sequence ID" value="RDB19163.1"/>
    <property type="molecule type" value="Genomic_DNA"/>
</dbReference>
<dbReference type="Proteomes" id="UP000076154">
    <property type="component" value="Unassembled WGS sequence"/>
</dbReference>
<evidence type="ECO:0000313" key="1">
    <source>
        <dbReference type="EMBL" id="RDB19163.1"/>
    </source>
</evidence>
<name>A0A369JHH2_HYPMA</name>
<sequence>MTQNQRTLWIQDEVEENMPPYSHLTVDAFFIGDHSYDVPIVKVPPDIGCNKAVTIDHLAFDIWVKPHNMYSVSIIDMTNRFLRVGSVLTKDGKTVPLENEYTICYAEQVRDFATSVNITIHRLTGGCVWLGNLLILKHGLEGDIVDVVEADLVSALAAAERIRRVVPSGIKY</sequence>
<organism evidence="1 2">
    <name type="scientific">Hypsizygus marmoreus</name>
    <name type="common">White beech mushroom</name>
    <name type="synonym">Agaricus marmoreus</name>
    <dbReference type="NCBI Taxonomy" id="39966"/>
    <lineage>
        <taxon>Eukaryota</taxon>
        <taxon>Fungi</taxon>
        <taxon>Dikarya</taxon>
        <taxon>Basidiomycota</taxon>
        <taxon>Agaricomycotina</taxon>
        <taxon>Agaricomycetes</taxon>
        <taxon>Agaricomycetidae</taxon>
        <taxon>Agaricales</taxon>
        <taxon>Tricholomatineae</taxon>
        <taxon>Lyophyllaceae</taxon>
        <taxon>Hypsizygus</taxon>
    </lineage>
</organism>
<evidence type="ECO:0000313" key="2">
    <source>
        <dbReference type="Proteomes" id="UP000076154"/>
    </source>
</evidence>
<gene>
    <name evidence="1" type="ORF">Hypma_014207</name>
</gene>
<keyword evidence="2" id="KW-1185">Reference proteome</keyword>
<proteinExistence type="predicted"/>